<evidence type="ECO:0000256" key="1">
    <source>
        <dbReference type="SAM" id="MobiDB-lite"/>
    </source>
</evidence>
<organism evidence="3 4">
    <name type="scientific">Tuber aestivum</name>
    <name type="common">summer truffle</name>
    <dbReference type="NCBI Taxonomy" id="59557"/>
    <lineage>
        <taxon>Eukaryota</taxon>
        <taxon>Fungi</taxon>
        <taxon>Dikarya</taxon>
        <taxon>Ascomycota</taxon>
        <taxon>Pezizomycotina</taxon>
        <taxon>Pezizomycetes</taxon>
        <taxon>Pezizales</taxon>
        <taxon>Tuberaceae</taxon>
        <taxon>Tuber</taxon>
    </lineage>
</organism>
<evidence type="ECO:0000313" key="3">
    <source>
        <dbReference type="EMBL" id="CUS12115.1"/>
    </source>
</evidence>
<dbReference type="Pfam" id="PF00646">
    <property type="entry name" value="F-box"/>
    <property type="match status" value="1"/>
</dbReference>
<evidence type="ECO:0000259" key="2">
    <source>
        <dbReference type="PROSITE" id="PS50181"/>
    </source>
</evidence>
<feature type="region of interest" description="Disordered" evidence="1">
    <location>
        <begin position="1"/>
        <end position="25"/>
    </location>
</feature>
<protein>
    <recommendedName>
        <fullName evidence="2">F-box domain-containing protein</fullName>
    </recommendedName>
</protein>
<dbReference type="PROSITE" id="PS50181">
    <property type="entry name" value="FBOX"/>
    <property type="match status" value="1"/>
</dbReference>
<dbReference type="InterPro" id="IPR046522">
    <property type="entry name" value="DUF6699"/>
</dbReference>
<proteinExistence type="predicted"/>
<dbReference type="AlphaFoldDB" id="A0A292PZH3"/>
<feature type="domain" description="F-box" evidence="2">
    <location>
        <begin position="28"/>
        <end position="75"/>
    </location>
</feature>
<dbReference type="Gene3D" id="1.20.1280.50">
    <property type="match status" value="1"/>
</dbReference>
<dbReference type="CDD" id="cd09917">
    <property type="entry name" value="F-box_SF"/>
    <property type="match status" value="1"/>
</dbReference>
<dbReference type="Pfam" id="PF20415">
    <property type="entry name" value="DUF6699"/>
    <property type="match status" value="1"/>
</dbReference>
<dbReference type="SMART" id="SM00256">
    <property type="entry name" value="FBOX"/>
    <property type="match status" value="1"/>
</dbReference>
<dbReference type="EMBL" id="LN891004">
    <property type="protein sequence ID" value="CUS12115.1"/>
    <property type="molecule type" value="Genomic_DNA"/>
</dbReference>
<feature type="compositionally biased region" description="Pro residues" evidence="1">
    <location>
        <begin position="12"/>
        <end position="21"/>
    </location>
</feature>
<dbReference type="SUPFAM" id="SSF81383">
    <property type="entry name" value="F-box domain"/>
    <property type="match status" value="1"/>
</dbReference>
<accession>A0A292PZH3</accession>
<gene>
    <name evidence="3" type="ORF">GSTUAT00003790001</name>
</gene>
<dbReference type="InterPro" id="IPR001810">
    <property type="entry name" value="F-box_dom"/>
</dbReference>
<evidence type="ECO:0000313" key="4">
    <source>
        <dbReference type="Proteomes" id="UP001412239"/>
    </source>
</evidence>
<sequence>MSESASRLEPITTPPPPPPPDMTTSYETPSNIFFPPYLLQDVFEHLDPLDLVTCKRVCTLWYSIIWGRRRLRQKLFLPQATAEKTPTSHLVNSPDEAYDLHPVFNLIHFDASLDPALATFGRKKCTLLKESAVKDHYATYPATTRVEMDVIHFHPHLVVENETGVTVWDVMLELAKYKAERTHFTFQTFFQSDICKKRGYDQRRRMHRKDLLGIDSVFITFNDSDPRDGRVFVGESFESRKGVAVGKKYRFWSAFAFCEFPLMAE</sequence>
<dbReference type="InterPro" id="IPR036047">
    <property type="entry name" value="F-box-like_dom_sf"/>
</dbReference>
<reference evidence="3" key="1">
    <citation type="submission" date="2015-10" db="EMBL/GenBank/DDBJ databases">
        <authorList>
            <person name="Regsiter A."/>
            <person name="william w."/>
        </authorList>
    </citation>
    <scope>NUCLEOTIDE SEQUENCE</scope>
    <source>
        <strain evidence="3">Montdore</strain>
    </source>
</reference>
<keyword evidence="4" id="KW-1185">Reference proteome</keyword>
<dbReference type="Proteomes" id="UP001412239">
    <property type="component" value="Unassembled WGS sequence"/>
</dbReference>
<name>A0A292PZH3_9PEZI</name>